<evidence type="ECO:0000313" key="3">
    <source>
        <dbReference type="Proteomes" id="UP000230052"/>
    </source>
</evidence>
<sequence>MKEQRQRKKISILVKAAISFIVSILVIIFLLFRYTSILHKLYCYEEINSPAYKERIFPKLSISQAANLGGAHIKVPDTRRSSYSFYPEQKKTGTIRIGLFGCSFIEGAEIASDYDVPSLLQARFNKAGINDIEVINFGLGGRGVDSMCLLWEFLGKNYDLDYVVFSVFAWHRRRDNSFIFPDAYDPVHARYIVENGNLKLIPVLGSSSSEACAIYNRLIPPWRYIRYENKMPLFLKVLLPQALHQRTNPFYYKIGKSKKEEQLEIYSMLVTKLASQVKNLIIVANDDEIYRLKEKIHSNNVYIMKSYADSAFKNFLYEAPKGHNSALGNQVRADELFSLFMGHGKPTFKIIDVFFDMNSKKGDFKLSRSPLNKYDNISMNIGKYPVASFLKNRNKPYCEGLGNDLDFQKSRVSSLVFTSTNNAFPLPVLLQHDEQIYLSFKVNDNLIKIPIGDIRASTDIAGTLIQKTIFNRHIFSKGPNYSVEFQYPDISLDARGKVSDICVIIGDKVIFQRGFSFKDRIKNFLYRLILDKERVFLNINTDEVYLAAKPGQGVCVDELKEKEGVIDLVLSNKDGYEERYPILSYKINTINALPFDPIFPDPISQQVKQNDSYEIKN</sequence>
<name>A0A2J0L0Q9_9BACT</name>
<proteinExistence type="predicted"/>
<dbReference type="SUPFAM" id="SSF52266">
    <property type="entry name" value="SGNH hydrolase"/>
    <property type="match status" value="1"/>
</dbReference>
<gene>
    <name evidence="2" type="ORF">COS99_08795</name>
</gene>
<keyword evidence="1" id="KW-0812">Transmembrane</keyword>
<evidence type="ECO:0000313" key="2">
    <source>
        <dbReference type="EMBL" id="PIU40806.1"/>
    </source>
</evidence>
<comment type="caution">
    <text evidence="2">The sequence shown here is derived from an EMBL/GenBank/DDBJ whole genome shotgun (WGS) entry which is preliminary data.</text>
</comment>
<dbReference type="AlphaFoldDB" id="A0A2J0L0Q9"/>
<protein>
    <recommendedName>
        <fullName evidence="4">SGNH/GDSL hydrolase family protein</fullName>
    </recommendedName>
</protein>
<reference evidence="2 3" key="1">
    <citation type="submission" date="2017-09" db="EMBL/GenBank/DDBJ databases">
        <title>Depth-based differentiation of microbial function through sediment-hosted aquifers and enrichment of novel symbionts in the deep terrestrial subsurface.</title>
        <authorList>
            <person name="Probst A.J."/>
            <person name="Ladd B."/>
            <person name="Jarett J.K."/>
            <person name="Geller-Mcgrath D.E."/>
            <person name="Sieber C.M."/>
            <person name="Emerson J.B."/>
            <person name="Anantharaman K."/>
            <person name="Thomas B.C."/>
            <person name="Malmstrom R."/>
            <person name="Stieglmeier M."/>
            <person name="Klingl A."/>
            <person name="Woyke T."/>
            <person name="Ryan C.M."/>
            <person name="Banfield J.F."/>
        </authorList>
    </citation>
    <scope>NUCLEOTIDE SEQUENCE [LARGE SCALE GENOMIC DNA]</scope>
    <source>
        <strain evidence="2">CG07_land_8_20_14_0_80_42_15</strain>
    </source>
</reference>
<evidence type="ECO:0008006" key="4">
    <source>
        <dbReference type="Google" id="ProtNLM"/>
    </source>
</evidence>
<keyword evidence="1" id="KW-1133">Transmembrane helix</keyword>
<accession>A0A2J0L0Q9</accession>
<feature type="transmembrane region" description="Helical" evidence="1">
    <location>
        <begin position="12"/>
        <end position="32"/>
    </location>
</feature>
<dbReference type="Proteomes" id="UP000230052">
    <property type="component" value="Unassembled WGS sequence"/>
</dbReference>
<keyword evidence="1" id="KW-0472">Membrane</keyword>
<organism evidence="2 3">
    <name type="scientific">Candidatus Aquitaenariimonas noxiae</name>
    <dbReference type="NCBI Taxonomy" id="1974741"/>
    <lineage>
        <taxon>Bacteria</taxon>
        <taxon>Pseudomonadati</taxon>
        <taxon>Candidatus Omnitrophota</taxon>
        <taxon>Candidatus Aquitaenariimonas</taxon>
    </lineage>
</organism>
<dbReference type="EMBL" id="PEWV01000078">
    <property type="protein sequence ID" value="PIU40806.1"/>
    <property type="molecule type" value="Genomic_DNA"/>
</dbReference>
<evidence type="ECO:0000256" key="1">
    <source>
        <dbReference type="SAM" id="Phobius"/>
    </source>
</evidence>